<dbReference type="EMBL" id="AZBU02000013">
    <property type="protein sequence ID" value="TKR58781.1"/>
    <property type="molecule type" value="Genomic_DNA"/>
</dbReference>
<sequence>MFSCETFFCFLLWTSHLSLDRDRRTLGKRSRVEHRADVLDDRRGTNYRKTQTRSRHTSTSPDHARR</sequence>
<proteinExistence type="predicted"/>
<feature type="compositionally biased region" description="Basic and acidic residues" evidence="1">
    <location>
        <begin position="33"/>
        <end position="44"/>
    </location>
</feature>
<reference evidence="2 3" key="1">
    <citation type="journal article" date="2015" name="Genome Biol.">
        <title>Comparative genomics of Steinernema reveals deeply conserved gene regulatory networks.</title>
        <authorList>
            <person name="Dillman A.R."/>
            <person name="Macchietto M."/>
            <person name="Porter C.F."/>
            <person name="Rogers A."/>
            <person name="Williams B."/>
            <person name="Antoshechkin I."/>
            <person name="Lee M.M."/>
            <person name="Goodwin Z."/>
            <person name="Lu X."/>
            <person name="Lewis E.E."/>
            <person name="Goodrich-Blair H."/>
            <person name="Stock S.P."/>
            <person name="Adams B.J."/>
            <person name="Sternberg P.W."/>
            <person name="Mortazavi A."/>
        </authorList>
    </citation>
    <scope>NUCLEOTIDE SEQUENCE [LARGE SCALE GENOMIC DNA]</scope>
    <source>
        <strain evidence="2 3">ALL</strain>
    </source>
</reference>
<accession>A0A4U5LS04</accession>
<name>A0A4U5LS04_STECR</name>
<dbReference type="Proteomes" id="UP000298663">
    <property type="component" value="Unassembled WGS sequence"/>
</dbReference>
<comment type="caution">
    <text evidence="2">The sequence shown here is derived from an EMBL/GenBank/DDBJ whole genome shotgun (WGS) entry which is preliminary data.</text>
</comment>
<evidence type="ECO:0000313" key="3">
    <source>
        <dbReference type="Proteomes" id="UP000298663"/>
    </source>
</evidence>
<dbReference type="AlphaFoldDB" id="A0A4U5LS04"/>
<feature type="compositionally biased region" description="Polar residues" evidence="1">
    <location>
        <begin position="57"/>
        <end position="66"/>
    </location>
</feature>
<reference evidence="2 3" key="2">
    <citation type="journal article" date="2019" name="G3 (Bethesda)">
        <title>Hybrid Assembly of the Genome of the Entomopathogenic Nematode Steinernema carpocapsae Identifies the X-Chromosome.</title>
        <authorList>
            <person name="Serra L."/>
            <person name="Macchietto M."/>
            <person name="Macias-Munoz A."/>
            <person name="McGill C.J."/>
            <person name="Rodriguez I.M."/>
            <person name="Rodriguez B."/>
            <person name="Murad R."/>
            <person name="Mortazavi A."/>
        </authorList>
    </citation>
    <scope>NUCLEOTIDE SEQUENCE [LARGE SCALE GENOMIC DNA]</scope>
    <source>
        <strain evidence="2 3">ALL</strain>
    </source>
</reference>
<feature type="region of interest" description="Disordered" evidence="1">
    <location>
        <begin position="27"/>
        <end position="66"/>
    </location>
</feature>
<evidence type="ECO:0000313" key="2">
    <source>
        <dbReference type="EMBL" id="TKR58781.1"/>
    </source>
</evidence>
<protein>
    <submittedName>
        <fullName evidence="2">Uncharacterized protein</fullName>
    </submittedName>
</protein>
<evidence type="ECO:0000256" key="1">
    <source>
        <dbReference type="SAM" id="MobiDB-lite"/>
    </source>
</evidence>
<organism evidence="2 3">
    <name type="scientific">Steinernema carpocapsae</name>
    <name type="common">Entomopathogenic nematode</name>
    <dbReference type="NCBI Taxonomy" id="34508"/>
    <lineage>
        <taxon>Eukaryota</taxon>
        <taxon>Metazoa</taxon>
        <taxon>Ecdysozoa</taxon>
        <taxon>Nematoda</taxon>
        <taxon>Chromadorea</taxon>
        <taxon>Rhabditida</taxon>
        <taxon>Tylenchina</taxon>
        <taxon>Panagrolaimomorpha</taxon>
        <taxon>Strongyloidoidea</taxon>
        <taxon>Steinernematidae</taxon>
        <taxon>Steinernema</taxon>
    </lineage>
</organism>
<gene>
    <name evidence="2" type="ORF">L596_030185</name>
</gene>
<keyword evidence="3" id="KW-1185">Reference proteome</keyword>